<dbReference type="Gene3D" id="3.30.40.10">
    <property type="entry name" value="Zinc/RING finger domain, C3HC4 (zinc finger)"/>
    <property type="match status" value="1"/>
</dbReference>
<reference evidence="5 6" key="1">
    <citation type="journal article" date="2016" name="DNA Res.">
        <title>The draft genome of MD-2 pineapple using hybrid error correction of long reads.</title>
        <authorList>
            <person name="Redwan R.M."/>
            <person name="Saidin A."/>
            <person name="Kumar S.V."/>
        </authorList>
    </citation>
    <scope>NUCLEOTIDE SEQUENCE [LARGE SCALE GENOMIC DNA]</scope>
    <source>
        <strain evidence="6">cv. MD2</strain>
        <tissue evidence="5">Leaf</tissue>
    </source>
</reference>
<dbReference type="InterPro" id="IPR046934">
    <property type="entry name" value="PIR2-like"/>
</dbReference>
<dbReference type="InterPro" id="IPR046527">
    <property type="entry name" value="PIR2-like_helical"/>
</dbReference>
<dbReference type="GO" id="GO:0008270">
    <property type="term" value="F:zinc ion binding"/>
    <property type="evidence" value="ECO:0007669"/>
    <property type="project" value="UniProtKB-KW"/>
</dbReference>
<dbReference type="EMBL" id="LSRQ01008420">
    <property type="protein sequence ID" value="OAY62865.1"/>
    <property type="molecule type" value="Genomic_DNA"/>
</dbReference>
<dbReference type="AlphaFoldDB" id="A0A199UE76"/>
<feature type="compositionally biased region" description="Polar residues" evidence="3">
    <location>
        <begin position="519"/>
        <end position="530"/>
    </location>
</feature>
<evidence type="ECO:0000256" key="1">
    <source>
        <dbReference type="PROSITE-ProRule" id="PRU00175"/>
    </source>
</evidence>
<dbReference type="PANTHER" id="PTHR46405:SF3">
    <property type="entry name" value="RING_U-BOX SUPERFAMILY PROTEIN"/>
    <property type="match status" value="1"/>
</dbReference>
<accession>A0A199UE76</accession>
<gene>
    <name evidence="5" type="ORF">ACMD2_14497</name>
</gene>
<feature type="compositionally biased region" description="Basic and acidic residues" evidence="3">
    <location>
        <begin position="1"/>
        <end position="10"/>
    </location>
</feature>
<keyword evidence="1" id="KW-0862">Zinc</keyword>
<evidence type="ECO:0000256" key="2">
    <source>
        <dbReference type="SAM" id="Coils"/>
    </source>
</evidence>
<feature type="region of interest" description="Disordered" evidence="3">
    <location>
        <begin position="1"/>
        <end position="31"/>
    </location>
</feature>
<proteinExistence type="predicted"/>
<keyword evidence="2" id="KW-0175">Coiled coil</keyword>
<feature type="coiled-coil region" evidence="2">
    <location>
        <begin position="322"/>
        <end position="458"/>
    </location>
</feature>
<dbReference type="Pfam" id="PF20235">
    <property type="entry name" value="PIR2-like_helical"/>
    <property type="match status" value="1"/>
</dbReference>
<keyword evidence="1" id="KW-0479">Metal-binding</keyword>
<dbReference type="Pfam" id="PF13920">
    <property type="entry name" value="zf-C3HC4_3"/>
    <property type="match status" value="1"/>
</dbReference>
<feature type="compositionally biased region" description="Low complexity" evidence="3">
    <location>
        <begin position="19"/>
        <end position="31"/>
    </location>
</feature>
<evidence type="ECO:0000313" key="5">
    <source>
        <dbReference type="EMBL" id="OAY62865.1"/>
    </source>
</evidence>
<comment type="caution">
    <text evidence="5">The sequence shown here is derived from an EMBL/GenBank/DDBJ whole genome shotgun (WGS) entry which is preliminary data.</text>
</comment>
<organism evidence="5 6">
    <name type="scientific">Ananas comosus</name>
    <name type="common">Pineapple</name>
    <name type="synonym">Ananas ananas</name>
    <dbReference type="NCBI Taxonomy" id="4615"/>
    <lineage>
        <taxon>Eukaryota</taxon>
        <taxon>Viridiplantae</taxon>
        <taxon>Streptophyta</taxon>
        <taxon>Embryophyta</taxon>
        <taxon>Tracheophyta</taxon>
        <taxon>Spermatophyta</taxon>
        <taxon>Magnoliopsida</taxon>
        <taxon>Liliopsida</taxon>
        <taxon>Poales</taxon>
        <taxon>Bromeliaceae</taxon>
        <taxon>Bromelioideae</taxon>
        <taxon>Ananas</taxon>
    </lineage>
</organism>
<evidence type="ECO:0000313" key="6">
    <source>
        <dbReference type="Proteomes" id="UP000092600"/>
    </source>
</evidence>
<dbReference type="PROSITE" id="PS50089">
    <property type="entry name" value="ZF_RING_2"/>
    <property type="match status" value="1"/>
</dbReference>
<dbReference type="InterPro" id="IPR013083">
    <property type="entry name" value="Znf_RING/FYVE/PHD"/>
</dbReference>
<dbReference type="Proteomes" id="UP000092600">
    <property type="component" value="Unassembled WGS sequence"/>
</dbReference>
<feature type="compositionally biased region" description="Basic and acidic residues" evidence="3">
    <location>
        <begin position="532"/>
        <end position="544"/>
    </location>
</feature>
<dbReference type="SUPFAM" id="SSF57850">
    <property type="entry name" value="RING/U-box"/>
    <property type="match status" value="1"/>
</dbReference>
<protein>
    <submittedName>
        <fullName evidence="5">MND1-interacting protein 1</fullName>
    </submittedName>
</protein>
<feature type="region of interest" description="Disordered" evidence="3">
    <location>
        <begin position="519"/>
        <end position="564"/>
    </location>
</feature>
<evidence type="ECO:0000259" key="4">
    <source>
        <dbReference type="PROSITE" id="PS50089"/>
    </source>
</evidence>
<feature type="domain" description="RING-type" evidence="4">
    <location>
        <begin position="567"/>
        <end position="607"/>
    </location>
</feature>
<keyword evidence="1" id="KW-0863">Zinc-finger</keyword>
<sequence length="621" mass="68214">MGVQARDRASRNGRKNRIAAKSSAEAAAAAKIPPPAIPAASFPYAAEAGCGGGGGGAGDLDAGFGSANPNANSSGCDESGWRYCTEEQLEELLLKNLDLVYKEALSRLVALGYDEELALRAVLCSGHCYGSSDVLSNILNNAIGYLSNPAAAAAAADHDSAAASSAGAGAGAGGDKGFTDLRHLEEYSLAGLVCLLQQLRPSLSRGDAMWCLLMGELQVGRASTIDLPAGPPPTSSPYPAPITSSFQTLDLDHSVLKDLEGLSISEKSQEGKSDPNTQTICELVRQIRDLGLQVKERREWAQKKAIQAAQKLSNDLMELRVLRMEREEKQRLKKEKQAVEDAMMKRLSEMEDVMKKASGQVDCVNAVVRRLEMENAEIRAEVEAAKLTASELVRHCEEGMKKHRRTCKKAQATEKQMRRIEEEMAKEKRKITQAEQQLSEIMEEIKEIEIKLVEESKTKEQAIALAEKERRAKESIEAGIKRRQDELRQKLEMDSKRYKDDIGRLEEELLRLQASAEPTQINSPLPSTLNFRDADTRRPPKEASGKGLNVLNKPPEPSQKPSNHRECVNCKHDEVSVVLLPCAHQVLCARCNEDHEKRGKFSCPCCNTKIDERIRVYGVSS</sequence>
<dbReference type="STRING" id="4615.A0A199UE76"/>
<dbReference type="CDD" id="cd23128">
    <property type="entry name" value="RING-HC_MIP1-like"/>
    <property type="match status" value="1"/>
</dbReference>
<dbReference type="PANTHER" id="PTHR46405">
    <property type="entry name" value="OS05G0141500 PROTEIN"/>
    <property type="match status" value="1"/>
</dbReference>
<dbReference type="InterPro" id="IPR001841">
    <property type="entry name" value="Znf_RING"/>
</dbReference>
<name>A0A199UE76_ANACO</name>
<evidence type="ECO:0000256" key="3">
    <source>
        <dbReference type="SAM" id="MobiDB-lite"/>
    </source>
</evidence>
<feature type="coiled-coil region" evidence="2">
    <location>
        <begin position="488"/>
        <end position="515"/>
    </location>
</feature>